<accession>A0A816L3M6</accession>
<reference evidence="1" key="1">
    <citation type="submission" date="2021-01" db="EMBL/GenBank/DDBJ databases">
        <authorList>
            <consortium name="Genoscope - CEA"/>
            <person name="William W."/>
        </authorList>
    </citation>
    <scope>NUCLEOTIDE SEQUENCE</scope>
</reference>
<protein>
    <submittedName>
        <fullName evidence="1">(rape) hypothetical protein</fullName>
    </submittedName>
</protein>
<dbReference type="AlphaFoldDB" id="A0A816L3M6"/>
<dbReference type="Proteomes" id="UP001295469">
    <property type="component" value="Chromosome C05"/>
</dbReference>
<gene>
    <name evidence="1" type="ORF">DARMORV10_C05P10950.1</name>
</gene>
<sequence length="133" mass="15745">MLHYKATRKRIQVLSITTGRAIRKHSSAIWHKRKTMSSHNGTCKDRASMLLMYQTVSYLSEVFHRLQSSSMMIEWLALHIAAASQIEDSYPHFSPLKLGVKLVKRRRVLIKLMTWRLTWKLQRIIYQMESLCR</sequence>
<organism evidence="1">
    <name type="scientific">Brassica napus</name>
    <name type="common">Rape</name>
    <dbReference type="NCBI Taxonomy" id="3708"/>
    <lineage>
        <taxon>Eukaryota</taxon>
        <taxon>Viridiplantae</taxon>
        <taxon>Streptophyta</taxon>
        <taxon>Embryophyta</taxon>
        <taxon>Tracheophyta</taxon>
        <taxon>Spermatophyta</taxon>
        <taxon>Magnoliopsida</taxon>
        <taxon>eudicotyledons</taxon>
        <taxon>Gunneridae</taxon>
        <taxon>Pentapetalae</taxon>
        <taxon>rosids</taxon>
        <taxon>malvids</taxon>
        <taxon>Brassicales</taxon>
        <taxon>Brassicaceae</taxon>
        <taxon>Brassiceae</taxon>
        <taxon>Brassica</taxon>
    </lineage>
</organism>
<proteinExistence type="predicted"/>
<dbReference type="EMBL" id="HG994369">
    <property type="protein sequence ID" value="CAF1925229.1"/>
    <property type="molecule type" value="Genomic_DNA"/>
</dbReference>
<name>A0A816L3M6_BRANA</name>
<evidence type="ECO:0000313" key="1">
    <source>
        <dbReference type="EMBL" id="CAF1925229.1"/>
    </source>
</evidence>